<evidence type="ECO:0000256" key="1">
    <source>
        <dbReference type="ARBA" id="ARBA00004173"/>
    </source>
</evidence>
<dbReference type="EMBL" id="JASCZI010120857">
    <property type="protein sequence ID" value="MED6156096.1"/>
    <property type="molecule type" value="Genomic_DNA"/>
</dbReference>
<dbReference type="PANTHER" id="PTHR21427">
    <property type="entry name" value="UBIQUINONE BIOSYNTHESIS PROTEIN COQ9, MITOCHONDRIAL"/>
    <property type="match status" value="1"/>
</dbReference>
<evidence type="ECO:0000313" key="12">
    <source>
        <dbReference type="Proteomes" id="UP001341840"/>
    </source>
</evidence>
<reference evidence="11 12" key="1">
    <citation type="journal article" date="2023" name="Plants (Basel)">
        <title>Bridging the Gap: Combining Genomics and Transcriptomics Approaches to Understand Stylosanthes scabra, an Orphan Legume from the Brazilian Caatinga.</title>
        <authorList>
            <person name="Ferreira-Neto J.R.C."/>
            <person name="da Silva M.D."/>
            <person name="Binneck E."/>
            <person name="de Melo N.F."/>
            <person name="da Silva R.H."/>
            <person name="de Melo A.L.T.M."/>
            <person name="Pandolfi V."/>
            <person name="Bustamante F.O."/>
            <person name="Brasileiro-Vidal A.C."/>
            <person name="Benko-Iseppon A.M."/>
        </authorList>
    </citation>
    <scope>NUCLEOTIDE SEQUENCE [LARGE SCALE GENOMIC DNA]</scope>
    <source>
        <tissue evidence="11">Leaves</tissue>
    </source>
</reference>
<evidence type="ECO:0000313" key="11">
    <source>
        <dbReference type="EMBL" id="MED6156096.1"/>
    </source>
</evidence>
<feature type="domain" description="COQ9 C-terminal" evidence="10">
    <location>
        <begin position="209"/>
        <end position="278"/>
    </location>
</feature>
<proteinExistence type="inferred from homology"/>
<comment type="pathway">
    <text evidence="2 8">Cofactor biosynthesis; ubiquinone biosynthesis.</text>
</comment>
<comment type="caution">
    <text evidence="11">The sequence shown here is derived from an EMBL/GenBank/DDBJ whole genome shotgun (WGS) entry which is preliminary data.</text>
</comment>
<sequence>MFRTAAKRLFSSATHSCNGSLHRLRLRPPHSQIFIPYRRFSTSEDRPFPIPQSPVHPTPPTPTPAPTATETETPVVADSAPSSSASRDEAPRTGGDRYQDEQSRVLHASLTHVIKLGWTEAALVAGAKDVGLSPSIVGSLPRKEAALVEFFMDDCLQKLIDRIDSDESLKTLTPSDCISKLIRIRLEMQAPYISTWPQALSIQAQPVNVPTSFKQRAMLVDEIWHAAGDNASDIDWYAKRTVLAGVYSTTEIYMLTDTSPDFRDTWAFLDARVKDAFDLRKTFQEAQHLAEAVSAGLGNSLQGFVGKVLRR</sequence>
<comment type="function">
    <text evidence="8">Membrane-associated protein that warps the membrane surface to access and bind aromatic isoprenes with high specificity, including ubiquinone (CoQ) isoprene intermediates and presents them directly to Coq7, therefore facilitating the Coq7-mediated hydroxylase step. Participates in the biosynthesis of coenzyme Q, also named ubiquinone, an essential lipid-soluble electron transporter for aerobic cellular respiration.</text>
</comment>
<comment type="similarity">
    <text evidence="3 8">Belongs to the COQ9 family.</text>
</comment>
<comment type="subcellular location">
    <subcellularLocation>
        <location evidence="1 8">Mitochondrion</location>
    </subcellularLocation>
</comment>
<evidence type="ECO:0000256" key="5">
    <source>
        <dbReference type="ARBA" id="ARBA00022946"/>
    </source>
</evidence>
<feature type="region of interest" description="Disordered" evidence="9">
    <location>
        <begin position="45"/>
        <end position="100"/>
    </location>
</feature>
<evidence type="ECO:0000256" key="7">
    <source>
        <dbReference type="ARBA" id="ARBA00023128"/>
    </source>
</evidence>
<evidence type="ECO:0000256" key="2">
    <source>
        <dbReference type="ARBA" id="ARBA00004749"/>
    </source>
</evidence>
<dbReference type="Pfam" id="PF08511">
    <property type="entry name" value="COQ9"/>
    <property type="match status" value="1"/>
</dbReference>
<evidence type="ECO:0000256" key="3">
    <source>
        <dbReference type="ARBA" id="ARBA00010766"/>
    </source>
</evidence>
<keyword evidence="5" id="KW-0809">Transit peptide</keyword>
<feature type="compositionally biased region" description="Low complexity" evidence="9">
    <location>
        <begin position="66"/>
        <end position="85"/>
    </location>
</feature>
<keyword evidence="12" id="KW-1185">Reference proteome</keyword>
<dbReference type="InterPro" id="IPR013718">
    <property type="entry name" value="COQ9_C"/>
</dbReference>
<organism evidence="11 12">
    <name type="scientific">Stylosanthes scabra</name>
    <dbReference type="NCBI Taxonomy" id="79078"/>
    <lineage>
        <taxon>Eukaryota</taxon>
        <taxon>Viridiplantae</taxon>
        <taxon>Streptophyta</taxon>
        <taxon>Embryophyta</taxon>
        <taxon>Tracheophyta</taxon>
        <taxon>Spermatophyta</taxon>
        <taxon>Magnoliopsida</taxon>
        <taxon>eudicotyledons</taxon>
        <taxon>Gunneridae</taxon>
        <taxon>Pentapetalae</taxon>
        <taxon>rosids</taxon>
        <taxon>fabids</taxon>
        <taxon>Fabales</taxon>
        <taxon>Fabaceae</taxon>
        <taxon>Papilionoideae</taxon>
        <taxon>50 kb inversion clade</taxon>
        <taxon>dalbergioids sensu lato</taxon>
        <taxon>Dalbergieae</taxon>
        <taxon>Pterocarpus clade</taxon>
        <taxon>Stylosanthes</taxon>
    </lineage>
</organism>
<dbReference type="InterPro" id="IPR012762">
    <property type="entry name" value="Ubiq_biosynth_COQ9"/>
</dbReference>
<gene>
    <name evidence="11" type="ORF">PIB30_011558</name>
</gene>
<evidence type="ECO:0000259" key="10">
    <source>
        <dbReference type="Pfam" id="PF08511"/>
    </source>
</evidence>
<dbReference type="Gene3D" id="1.10.357.10">
    <property type="entry name" value="Tetracycline Repressor, domain 2"/>
    <property type="match status" value="1"/>
</dbReference>
<dbReference type="NCBIfam" id="TIGR02396">
    <property type="entry name" value="diverge_rpsU"/>
    <property type="match status" value="1"/>
</dbReference>
<dbReference type="Proteomes" id="UP001341840">
    <property type="component" value="Unassembled WGS sequence"/>
</dbReference>
<accession>A0ABU6U4R8</accession>
<evidence type="ECO:0000256" key="6">
    <source>
        <dbReference type="ARBA" id="ARBA00023121"/>
    </source>
</evidence>
<feature type="compositionally biased region" description="Pro residues" evidence="9">
    <location>
        <begin position="48"/>
        <end position="65"/>
    </location>
</feature>
<evidence type="ECO:0000256" key="4">
    <source>
        <dbReference type="ARBA" id="ARBA00022688"/>
    </source>
</evidence>
<keyword evidence="7 8" id="KW-0496">Mitochondrion</keyword>
<evidence type="ECO:0000256" key="8">
    <source>
        <dbReference type="RuleBase" id="RU366063"/>
    </source>
</evidence>
<dbReference type="PANTHER" id="PTHR21427:SF19">
    <property type="entry name" value="UBIQUINONE BIOSYNTHESIS PROTEIN COQ9, MITOCHONDRIAL"/>
    <property type="match status" value="1"/>
</dbReference>
<evidence type="ECO:0000256" key="9">
    <source>
        <dbReference type="SAM" id="MobiDB-lite"/>
    </source>
</evidence>
<feature type="compositionally biased region" description="Basic and acidic residues" evidence="9">
    <location>
        <begin position="86"/>
        <end position="100"/>
    </location>
</feature>
<keyword evidence="6 8" id="KW-0446">Lipid-binding</keyword>
<protein>
    <recommendedName>
        <fullName evidence="8">Ubiquinone biosynthesis protein</fullName>
    </recommendedName>
</protein>
<keyword evidence="4 8" id="KW-0831">Ubiquinone biosynthesis</keyword>
<name>A0ABU6U4R8_9FABA</name>